<protein>
    <recommendedName>
        <fullName evidence="2">DUF4283 domain-containing protein</fullName>
    </recommendedName>
</protein>
<sequence length="158" mass="17912">MANVFMFSTQPEVRNNEEGKEKPPDPKSSVQRAQSNDVEESGNLRRSVGESFKSKLLSASSPNQWHGFGTGKEKLKIKEGDITIIEGPNGPAMMLLADLKQQLCKPWENALILKIMGRNHTLNFMHAKLRQKWQLIGQWQLTDLEGGYFVVRFQMPKA</sequence>
<feature type="domain" description="DUF4283" evidence="2">
    <location>
        <begin position="107"/>
        <end position="154"/>
    </location>
</feature>
<evidence type="ECO:0000313" key="4">
    <source>
        <dbReference type="Proteomes" id="UP001281410"/>
    </source>
</evidence>
<dbReference type="Proteomes" id="UP001281410">
    <property type="component" value="Unassembled WGS sequence"/>
</dbReference>
<feature type="compositionally biased region" description="Polar residues" evidence="1">
    <location>
        <begin position="1"/>
        <end position="13"/>
    </location>
</feature>
<evidence type="ECO:0000313" key="3">
    <source>
        <dbReference type="EMBL" id="KAK3232509.1"/>
    </source>
</evidence>
<feature type="compositionally biased region" description="Basic and acidic residues" evidence="1">
    <location>
        <begin position="14"/>
        <end position="25"/>
    </location>
</feature>
<proteinExistence type="predicted"/>
<feature type="region of interest" description="Disordered" evidence="1">
    <location>
        <begin position="1"/>
        <end position="47"/>
    </location>
</feature>
<evidence type="ECO:0000259" key="2">
    <source>
        <dbReference type="Pfam" id="PF14111"/>
    </source>
</evidence>
<comment type="caution">
    <text evidence="3">The sequence shown here is derived from an EMBL/GenBank/DDBJ whole genome shotgun (WGS) entry which is preliminary data.</text>
</comment>
<dbReference type="EMBL" id="JANJYJ010000001">
    <property type="protein sequence ID" value="KAK3232509.1"/>
    <property type="molecule type" value="Genomic_DNA"/>
</dbReference>
<reference evidence="3" key="1">
    <citation type="journal article" date="2023" name="Plant J.">
        <title>Genome sequences and population genomics provide insights into the demographic history, inbreeding, and mutation load of two 'living fossil' tree species of Dipteronia.</title>
        <authorList>
            <person name="Feng Y."/>
            <person name="Comes H.P."/>
            <person name="Chen J."/>
            <person name="Zhu S."/>
            <person name="Lu R."/>
            <person name="Zhang X."/>
            <person name="Li P."/>
            <person name="Qiu J."/>
            <person name="Olsen K.M."/>
            <person name="Qiu Y."/>
        </authorList>
    </citation>
    <scope>NUCLEOTIDE SEQUENCE</scope>
    <source>
        <strain evidence="3">NBL</strain>
    </source>
</reference>
<name>A0AAE0ELK7_9ROSI</name>
<keyword evidence="4" id="KW-1185">Reference proteome</keyword>
<dbReference type="AlphaFoldDB" id="A0AAE0ELK7"/>
<accession>A0AAE0ELK7</accession>
<dbReference type="InterPro" id="IPR025558">
    <property type="entry name" value="DUF4283"/>
</dbReference>
<organism evidence="3 4">
    <name type="scientific">Dipteronia sinensis</name>
    <dbReference type="NCBI Taxonomy" id="43782"/>
    <lineage>
        <taxon>Eukaryota</taxon>
        <taxon>Viridiplantae</taxon>
        <taxon>Streptophyta</taxon>
        <taxon>Embryophyta</taxon>
        <taxon>Tracheophyta</taxon>
        <taxon>Spermatophyta</taxon>
        <taxon>Magnoliopsida</taxon>
        <taxon>eudicotyledons</taxon>
        <taxon>Gunneridae</taxon>
        <taxon>Pentapetalae</taxon>
        <taxon>rosids</taxon>
        <taxon>malvids</taxon>
        <taxon>Sapindales</taxon>
        <taxon>Sapindaceae</taxon>
        <taxon>Hippocastanoideae</taxon>
        <taxon>Acereae</taxon>
        <taxon>Dipteronia</taxon>
    </lineage>
</organism>
<dbReference type="Pfam" id="PF14111">
    <property type="entry name" value="DUF4283"/>
    <property type="match status" value="1"/>
</dbReference>
<gene>
    <name evidence="3" type="ORF">Dsin_004390</name>
</gene>
<evidence type="ECO:0000256" key="1">
    <source>
        <dbReference type="SAM" id="MobiDB-lite"/>
    </source>
</evidence>